<dbReference type="Proteomes" id="UP000054314">
    <property type="component" value="Unassembled WGS sequence"/>
</dbReference>
<feature type="region of interest" description="Disordered" evidence="2">
    <location>
        <begin position="175"/>
        <end position="198"/>
    </location>
</feature>
<sequence>TMGHGIHQFDLLLAVLGPWEEVAAMAARQDRPTDTEDVSMAVLRTEGGALVSVVNSVVSPRESSELRFDTEHATVELRHLYGYTEDSWTFTPAPGHEHLLARWQDPAATWPESGHTAQVARLVAAVRDGGDLPVPLAEARDTLELVAATYASAFTGRRVRRGDIGPGHPFYDRMDGTGAPWPPVKAPGAARSGQGVGA</sequence>
<keyword evidence="5" id="KW-1185">Reference proteome</keyword>
<dbReference type="InterPro" id="IPR052515">
    <property type="entry name" value="Gfo/Idh/MocA_Oxidoreductase"/>
</dbReference>
<evidence type="ECO:0000313" key="4">
    <source>
        <dbReference type="EMBL" id="KGM08568.1"/>
    </source>
</evidence>
<dbReference type="PANTHER" id="PTHR43249">
    <property type="entry name" value="UDP-N-ACETYL-2-AMINO-2-DEOXY-D-GLUCURONATE OXIDASE"/>
    <property type="match status" value="1"/>
</dbReference>
<dbReference type="EMBL" id="AXCZ01000290">
    <property type="protein sequence ID" value="KGM08568.1"/>
    <property type="molecule type" value="Genomic_DNA"/>
</dbReference>
<evidence type="ECO:0000256" key="2">
    <source>
        <dbReference type="SAM" id="MobiDB-lite"/>
    </source>
</evidence>
<evidence type="ECO:0000313" key="5">
    <source>
        <dbReference type="Proteomes" id="UP000054314"/>
    </source>
</evidence>
<dbReference type="Gene3D" id="3.30.360.10">
    <property type="entry name" value="Dihydrodipicolinate Reductase, domain 2"/>
    <property type="match status" value="1"/>
</dbReference>
<feature type="non-terminal residue" evidence="4">
    <location>
        <position position="1"/>
    </location>
</feature>
<evidence type="ECO:0000256" key="1">
    <source>
        <dbReference type="ARBA" id="ARBA00023027"/>
    </source>
</evidence>
<organism evidence="4 5">
    <name type="scientific">Cellulomonas bogoriensis 69B4 = DSM 16987</name>
    <dbReference type="NCBI Taxonomy" id="1386082"/>
    <lineage>
        <taxon>Bacteria</taxon>
        <taxon>Bacillati</taxon>
        <taxon>Actinomycetota</taxon>
        <taxon>Actinomycetes</taxon>
        <taxon>Micrococcales</taxon>
        <taxon>Cellulomonadaceae</taxon>
        <taxon>Cellulomonas</taxon>
    </lineage>
</organism>
<evidence type="ECO:0000259" key="3">
    <source>
        <dbReference type="Pfam" id="PF22725"/>
    </source>
</evidence>
<gene>
    <name evidence="4" type="ORF">N869_07605</name>
</gene>
<feature type="domain" description="GFO/IDH/MocA-like oxidoreductase" evidence="3">
    <location>
        <begin position="2"/>
        <end position="72"/>
    </location>
</feature>
<reference evidence="4 5" key="1">
    <citation type="submission" date="2013-08" db="EMBL/GenBank/DDBJ databases">
        <title>Genome sequencing of Cellulomonas bogoriensis 69B4.</title>
        <authorList>
            <person name="Chen F."/>
            <person name="Li Y."/>
            <person name="Wang G."/>
        </authorList>
    </citation>
    <scope>NUCLEOTIDE SEQUENCE [LARGE SCALE GENOMIC DNA]</scope>
    <source>
        <strain evidence="4 5">69B4</strain>
    </source>
</reference>
<dbReference type="InterPro" id="IPR055170">
    <property type="entry name" value="GFO_IDH_MocA-like_dom"/>
</dbReference>
<accession>A0A0A0BJ81</accession>
<comment type="caution">
    <text evidence="4">The sequence shown here is derived from an EMBL/GenBank/DDBJ whole genome shotgun (WGS) entry which is preliminary data.</text>
</comment>
<protein>
    <submittedName>
        <fullName evidence="4">Oxidoreductase</fullName>
    </submittedName>
</protein>
<dbReference type="SUPFAM" id="SSF55347">
    <property type="entry name" value="Glyceraldehyde-3-phosphate dehydrogenase-like, C-terminal domain"/>
    <property type="match status" value="1"/>
</dbReference>
<keyword evidence="1" id="KW-0520">NAD</keyword>
<dbReference type="AlphaFoldDB" id="A0A0A0BJ81"/>
<proteinExistence type="predicted"/>
<dbReference type="PANTHER" id="PTHR43249:SF1">
    <property type="entry name" value="D-GLUCOSIDE 3-DEHYDROGENASE"/>
    <property type="match status" value="1"/>
</dbReference>
<dbReference type="RefSeq" id="WP_269545895.1">
    <property type="nucleotide sequence ID" value="NZ_AXCZ01000290.1"/>
</dbReference>
<dbReference type="Pfam" id="PF22725">
    <property type="entry name" value="GFO_IDH_MocA_C3"/>
    <property type="match status" value="1"/>
</dbReference>
<name>A0A0A0BJ81_9CELL</name>